<evidence type="ECO:0000313" key="2">
    <source>
        <dbReference type="EMBL" id="KHJ97843.1"/>
    </source>
</evidence>
<dbReference type="AlphaFoldDB" id="A0A0B1TJV1"/>
<sequence length="183" mass="19921">LKAIDSRNNVPSVEEVPIAVGTAEQEVSHKIYRVFFGEKGEFQIPFNTVTDAHVDVNDDRIIEEHHDIFISRKERVRSKKAGHTGRVNSYDIPNNDDPEAVDEGSIMALRREVLGSSIFGCSPCSSGVSIESPPVWSPNESPLVCGHLPGSSVDPKNSSPCSSRDTSTSGRRRNSISGSIAFN</sequence>
<keyword evidence="3" id="KW-1185">Reference proteome</keyword>
<accession>A0A0B1TJV1</accession>
<reference evidence="2 3" key="1">
    <citation type="submission" date="2014-03" db="EMBL/GenBank/DDBJ databases">
        <title>Draft genome of the hookworm Oesophagostomum dentatum.</title>
        <authorList>
            <person name="Mitreva M."/>
        </authorList>
    </citation>
    <scope>NUCLEOTIDE SEQUENCE [LARGE SCALE GENOMIC DNA]</scope>
    <source>
        <strain evidence="2 3">OD-Hann</strain>
    </source>
</reference>
<evidence type="ECO:0000256" key="1">
    <source>
        <dbReference type="SAM" id="MobiDB-lite"/>
    </source>
</evidence>
<dbReference type="Proteomes" id="UP000053660">
    <property type="component" value="Unassembled WGS sequence"/>
</dbReference>
<evidence type="ECO:0000313" key="3">
    <source>
        <dbReference type="Proteomes" id="UP000053660"/>
    </source>
</evidence>
<feature type="compositionally biased region" description="Low complexity" evidence="1">
    <location>
        <begin position="158"/>
        <end position="183"/>
    </location>
</feature>
<protein>
    <submittedName>
        <fullName evidence="2">Uncharacterized protein</fullName>
    </submittedName>
</protein>
<dbReference type="OrthoDB" id="5869243at2759"/>
<name>A0A0B1TJV1_OESDE</name>
<dbReference type="EMBL" id="KN549391">
    <property type="protein sequence ID" value="KHJ97843.1"/>
    <property type="molecule type" value="Genomic_DNA"/>
</dbReference>
<feature type="non-terminal residue" evidence="2">
    <location>
        <position position="1"/>
    </location>
</feature>
<feature type="region of interest" description="Disordered" evidence="1">
    <location>
        <begin position="147"/>
        <end position="183"/>
    </location>
</feature>
<organism evidence="2 3">
    <name type="scientific">Oesophagostomum dentatum</name>
    <name type="common">Nodular worm</name>
    <dbReference type="NCBI Taxonomy" id="61180"/>
    <lineage>
        <taxon>Eukaryota</taxon>
        <taxon>Metazoa</taxon>
        <taxon>Ecdysozoa</taxon>
        <taxon>Nematoda</taxon>
        <taxon>Chromadorea</taxon>
        <taxon>Rhabditida</taxon>
        <taxon>Rhabditina</taxon>
        <taxon>Rhabditomorpha</taxon>
        <taxon>Strongyloidea</taxon>
        <taxon>Strongylidae</taxon>
        <taxon>Oesophagostomum</taxon>
    </lineage>
</organism>
<gene>
    <name evidence="2" type="ORF">OESDEN_02178</name>
</gene>
<proteinExistence type="predicted"/>